<sequence>MSCAAMVLLCAAVTESGIALWKGIMAGNRGHSAVKDGKAVAISSYEDLGREALGSFGESLVFVIVVLYFTGICASFADLIAGVMDNLFRDVMTMHQWMLVISPGMVALALLPNITAVARFVPVAVGCIVIFVLIMIIKSIMDGQLWEAWQDLDETKLHKLWPDSPMAMGTVVATLFGAFGVNGNVPSVLCEMEEPLDFPFAFRAAMMIVLCIYAAVMCSGYYGYGQFMQSDIILNMESFPANQAQALNTPYDQWTGPKATILGVICNSLLLVKLIVGFPLNIQVIFYSFQTWRYSKDYVPLGSWANKAMRVGTVVILVLLMLSVSEFNKLFALVCSVFGPMLQCFLPLFLSYVIRKKTGARMSGGGRRVVHAVIAVFGIFSLTIGFYMAVSDIING</sequence>
<dbReference type="GO" id="GO:0015179">
    <property type="term" value="F:L-amino acid transmembrane transporter activity"/>
    <property type="evidence" value="ECO:0007669"/>
    <property type="project" value="TreeGrafter"/>
</dbReference>
<dbReference type="Proteomes" id="UP000654075">
    <property type="component" value="Unassembled WGS sequence"/>
</dbReference>
<proteinExistence type="predicted"/>
<dbReference type="Pfam" id="PF01490">
    <property type="entry name" value="Aa_trans"/>
    <property type="match status" value="1"/>
</dbReference>
<evidence type="ECO:0000313" key="8">
    <source>
        <dbReference type="Proteomes" id="UP000654075"/>
    </source>
</evidence>
<dbReference type="PANTHER" id="PTHR22950">
    <property type="entry name" value="AMINO ACID TRANSPORTER"/>
    <property type="match status" value="1"/>
</dbReference>
<keyword evidence="2 5" id="KW-0812">Transmembrane</keyword>
<evidence type="ECO:0000256" key="3">
    <source>
        <dbReference type="ARBA" id="ARBA00022989"/>
    </source>
</evidence>
<evidence type="ECO:0000256" key="4">
    <source>
        <dbReference type="ARBA" id="ARBA00023136"/>
    </source>
</evidence>
<gene>
    <name evidence="7" type="ORF">PGLA1383_LOCUS17230</name>
</gene>
<feature type="transmembrane region" description="Helical" evidence="5">
    <location>
        <begin position="60"/>
        <end position="84"/>
    </location>
</feature>
<reference evidence="7" key="1">
    <citation type="submission" date="2021-02" db="EMBL/GenBank/DDBJ databases">
        <authorList>
            <person name="Dougan E. K."/>
            <person name="Rhodes N."/>
            <person name="Thang M."/>
            <person name="Chan C."/>
        </authorList>
    </citation>
    <scope>NUCLEOTIDE SEQUENCE</scope>
</reference>
<dbReference type="EMBL" id="CAJNNV010010613">
    <property type="protein sequence ID" value="CAE8598831.1"/>
    <property type="molecule type" value="Genomic_DNA"/>
</dbReference>
<comment type="caution">
    <text evidence="7">The sequence shown here is derived from an EMBL/GenBank/DDBJ whole genome shotgun (WGS) entry which is preliminary data.</text>
</comment>
<dbReference type="PANTHER" id="PTHR22950:SF461">
    <property type="entry name" value="AMINO ACID TRANSPORTER TRANSMEMBRANE DOMAIN-CONTAINING PROTEIN"/>
    <property type="match status" value="1"/>
</dbReference>
<dbReference type="OMA" id="PVLTQDW"/>
<protein>
    <recommendedName>
        <fullName evidence="6">Amino acid transporter transmembrane domain-containing protein</fullName>
    </recommendedName>
</protein>
<feature type="transmembrane region" description="Helical" evidence="5">
    <location>
        <begin position="200"/>
        <end position="224"/>
    </location>
</feature>
<dbReference type="AlphaFoldDB" id="A0A813EEX9"/>
<name>A0A813EEX9_POLGL</name>
<evidence type="ECO:0000259" key="6">
    <source>
        <dbReference type="Pfam" id="PF01490"/>
    </source>
</evidence>
<keyword evidence="4 5" id="KW-0472">Membrane</keyword>
<evidence type="ECO:0000256" key="1">
    <source>
        <dbReference type="ARBA" id="ARBA00004141"/>
    </source>
</evidence>
<dbReference type="InterPro" id="IPR013057">
    <property type="entry name" value="AA_transpt_TM"/>
</dbReference>
<accession>A0A813EEX9</accession>
<keyword evidence="8" id="KW-1185">Reference proteome</keyword>
<feature type="transmembrane region" description="Helical" evidence="5">
    <location>
        <begin position="261"/>
        <end position="287"/>
    </location>
</feature>
<feature type="transmembrane region" description="Helical" evidence="5">
    <location>
        <begin position="369"/>
        <end position="390"/>
    </location>
</feature>
<feature type="transmembrane region" description="Helical" evidence="5">
    <location>
        <begin position="308"/>
        <end position="324"/>
    </location>
</feature>
<feature type="transmembrane region" description="Helical" evidence="5">
    <location>
        <begin position="330"/>
        <end position="349"/>
    </location>
</feature>
<organism evidence="7 8">
    <name type="scientific">Polarella glacialis</name>
    <name type="common">Dinoflagellate</name>
    <dbReference type="NCBI Taxonomy" id="89957"/>
    <lineage>
        <taxon>Eukaryota</taxon>
        <taxon>Sar</taxon>
        <taxon>Alveolata</taxon>
        <taxon>Dinophyceae</taxon>
        <taxon>Suessiales</taxon>
        <taxon>Suessiaceae</taxon>
        <taxon>Polarella</taxon>
    </lineage>
</organism>
<dbReference type="OrthoDB" id="40134at2759"/>
<feature type="domain" description="Amino acid transporter transmembrane" evidence="6">
    <location>
        <begin position="42"/>
        <end position="390"/>
    </location>
</feature>
<keyword evidence="3 5" id="KW-1133">Transmembrane helix</keyword>
<evidence type="ECO:0000313" key="7">
    <source>
        <dbReference type="EMBL" id="CAE8598831.1"/>
    </source>
</evidence>
<comment type="subcellular location">
    <subcellularLocation>
        <location evidence="1">Membrane</location>
        <topology evidence="1">Multi-pass membrane protein</topology>
    </subcellularLocation>
</comment>
<dbReference type="GO" id="GO:0016020">
    <property type="term" value="C:membrane"/>
    <property type="evidence" value="ECO:0007669"/>
    <property type="project" value="UniProtKB-SubCell"/>
</dbReference>
<evidence type="ECO:0000256" key="5">
    <source>
        <dbReference type="SAM" id="Phobius"/>
    </source>
</evidence>
<feature type="transmembrane region" description="Helical" evidence="5">
    <location>
        <begin position="96"/>
        <end position="114"/>
    </location>
</feature>
<evidence type="ECO:0000256" key="2">
    <source>
        <dbReference type="ARBA" id="ARBA00022692"/>
    </source>
</evidence>
<feature type="transmembrane region" description="Helical" evidence="5">
    <location>
        <begin position="120"/>
        <end position="137"/>
    </location>
</feature>